<feature type="compositionally biased region" description="Basic and acidic residues" evidence="1">
    <location>
        <begin position="10"/>
        <end position="23"/>
    </location>
</feature>
<keyword evidence="3" id="KW-1185">Reference proteome</keyword>
<protein>
    <submittedName>
        <fullName evidence="2">Uncharacterized protein</fullName>
    </submittedName>
</protein>
<dbReference type="InterPro" id="IPR010410">
    <property type="entry name" value="DUF1005"/>
</dbReference>
<accession>A0A9D5CFV6</accession>
<dbReference type="Pfam" id="PF06219">
    <property type="entry name" value="DUF1005"/>
    <property type="match status" value="1"/>
</dbReference>
<dbReference type="AlphaFoldDB" id="A0A9D5CFV6"/>
<dbReference type="EMBL" id="JAGGNH010000005">
    <property type="protein sequence ID" value="KAJ0972074.1"/>
    <property type="molecule type" value="Genomic_DNA"/>
</dbReference>
<feature type="region of interest" description="Disordered" evidence="1">
    <location>
        <begin position="1"/>
        <end position="51"/>
    </location>
</feature>
<organism evidence="2 3">
    <name type="scientific">Dioscorea zingiberensis</name>
    <dbReference type="NCBI Taxonomy" id="325984"/>
    <lineage>
        <taxon>Eukaryota</taxon>
        <taxon>Viridiplantae</taxon>
        <taxon>Streptophyta</taxon>
        <taxon>Embryophyta</taxon>
        <taxon>Tracheophyta</taxon>
        <taxon>Spermatophyta</taxon>
        <taxon>Magnoliopsida</taxon>
        <taxon>Liliopsida</taxon>
        <taxon>Dioscoreales</taxon>
        <taxon>Dioscoreaceae</taxon>
        <taxon>Dioscorea</taxon>
    </lineage>
</organism>
<proteinExistence type="predicted"/>
<comment type="caution">
    <text evidence="2">The sequence shown here is derived from an EMBL/GenBank/DDBJ whole genome shotgun (WGS) entry which is preliminary data.</text>
</comment>
<evidence type="ECO:0000313" key="2">
    <source>
        <dbReference type="EMBL" id="KAJ0972074.1"/>
    </source>
</evidence>
<reference evidence="2" key="2">
    <citation type="journal article" date="2022" name="Hortic Res">
        <title>The genome of Dioscorea zingiberensis sheds light on the biosynthesis, origin and evolution of the medicinally important diosgenin saponins.</title>
        <authorList>
            <person name="Li Y."/>
            <person name="Tan C."/>
            <person name="Li Z."/>
            <person name="Guo J."/>
            <person name="Li S."/>
            <person name="Chen X."/>
            <person name="Wang C."/>
            <person name="Dai X."/>
            <person name="Yang H."/>
            <person name="Song W."/>
            <person name="Hou L."/>
            <person name="Xu J."/>
            <person name="Tong Z."/>
            <person name="Xu A."/>
            <person name="Yuan X."/>
            <person name="Wang W."/>
            <person name="Yang Q."/>
            <person name="Chen L."/>
            <person name="Sun Z."/>
            <person name="Wang K."/>
            <person name="Pan B."/>
            <person name="Chen J."/>
            <person name="Bao Y."/>
            <person name="Liu F."/>
            <person name="Qi X."/>
            <person name="Gang D.R."/>
            <person name="Wen J."/>
            <person name="Li J."/>
        </authorList>
    </citation>
    <scope>NUCLEOTIDE SEQUENCE</scope>
    <source>
        <strain evidence="2">Dzin_1.0</strain>
    </source>
</reference>
<dbReference type="PANTHER" id="PTHR31317">
    <property type="entry name" value="OS08G0163500 PROTEIN"/>
    <property type="match status" value="1"/>
</dbReference>
<dbReference type="Proteomes" id="UP001085076">
    <property type="component" value="Miscellaneous, Linkage group lg05"/>
</dbReference>
<sequence>MTINLWIGEGEAREGAERNRPRELLQPQRLLAHPPPPVKIPGIPGAASKPGASAVASATTSATALKFELLDATSLSASDVSLAKSSVSQGSRFSIDLTSTTKPFSPATSPHDSGDFGHGWPFSCFVMSSRVEHEGKPSCPTVEVDVAHVACAEDAAAFVALIVLFNKLC</sequence>
<evidence type="ECO:0000313" key="3">
    <source>
        <dbReference type="Proteomes" id="UP001085076"/>
    </source>
</evidence>
<dbReference type="PANTHER" id="PTHR31317:SF3">
    <property type="entry name" value="OS07G0133500 PROTEIN"/>
    <property type="match status" value="1"/>
</dbReference>
<reference evidence="2" key="1">
    <citation type="submission" date="2021-03" db="EMBL/GenBank/DDBJ databases">
        <authorList>
            <person name="Li Z."/>
            <person name="Yang C."/>
        </authorList>
    </citation>
    <scope>NUCLEOTIDE SEQUENCE</scope>
    <source>
        <strain evidence="2">Dzin_1.0</strain>
        <tissue evidence="2">Leaf</tissue>
    </source>
</reference>
<gene>
    <name evidence="2" type="ORF">J5N97_020033</name>
</gene>
<name>A0A9D5CFV6_9LILI</name>
<evidence type="ECO:0000256" key="1">
    <source>
        <dbReference type="SAM" id="MobiDB-lite"/>
    </source>
</evidence>